<evidence type="ECO:0000256" key="5">
    <source>
        <dbReference type="ARBA" id="ARBA00022989"/>
    </source>
</evidence>
<feature type="transmembrane region" description="Helical" evidence="7">
    <location>
        <begin position="184"/>
        <end position="202"/>
    </location>
</feature>
<proteinExistence type="inferred from homology"/>
<reference evidence="9 10" key="1">
    <citation type="submission" date="2019-04" db="EMBL/GenBank/DDBJ databases">
        <title>Cohnella sp. nov., isolated from soil.</title>
        <authorList>
            <person name="Kim W."/>
        </authorList>
    </citation>
    <scope>NUCLEOTIDE SEQUENCE [LARGE SCALE GENOMIC DNA]</scope>
    <source>
        <strain evidence="9 10">CAU 1483</strain>
    </source>
</reference>
<dbReference type="AlphaFoldDB" id="A0A4U0FFC4"/>
<dbReference type="InterPro" id="IPR035906">
    <property type="entry name" value="MetI-like_sf"/>
</dbReference>
<dbReference type="RefSeq" id="WP_136776928.1">
    <property type="nucleotide sequence ID" value="NZ_SUPK01000002.1"/>
</dbReference>
<evidence type="ECO:0000259" key="8">
    <source>
        <dbReference type="PROSITE" id="PS50928"/>
    </source>
</evidence>
<evidence type="ECO:0000256" key="7">
    <source>
        <dbReference type="RuleBase" id="RU363032"/>
    </source>
</evidence>
<keyword evidence="4 7" id="KW-0812">Transmembrane</keyword>
<sequence>MKGNIFVRTICYLFLIAVAITCLLPFYSMIITSTHNNTDIAQKLLLAPGDQLAANYERLMHSVNIWRGLWNTAFVTVAATALNVYASAMVGYGFSKYNFRFKNVLFIGLLATMMIPGQLGIIGFYKLMESFHMLNTYWPLILPSISSAFGVFMIRQFVDSSVPTEILESGRVDGYGEVQIFHRIILPLMTPVLATYAIFSFIGKWNDFLTPMIILFDNNKQTLPVMIASLRSAFVSDFGAQYVGLVVSVVPILVFFSAMSKRIISGVSAGAVKG</sequence>
<dbReference type="InterPro" id="IPR000515">
    <property type="entry name" value="MetI-like"/>
</dbReference>
<feature type="domain" description="ABC transmembrane type-1" evidence="8">
    <location>
        <begin position="69"/>
        <end position="259"/>
    </location>
</feature>
<feature type="transmembrane region" description="Helical" evidence="7">
    <location>
        <begin position="239"/>
        <end position="258"/>
    </location>
</feature>
<dbReference type="CDD" id="cd06261">
    <property type="entry name" value="TM_PBP2"/>
    <property type="match status" value="1"/>
</dbReference>
<keyword evidence="5 7" id="KW-1133">Transmembrane helix</keyword>
<dbReference type="GO" id="GO:0055085">
    <property type="term" value="P:transmembrane transport"/>
    <property type="evidence" value="ECO:0007669"/>
    <property type="project" value="InterPro"/>
</dbReference>
<keyword evidence="3" id="KW-1003">Cell membrane</keyword>
<dbReference type="PANTHER" id="PTHR43744:SF2">
    <property type="entry name" value="ARABINOOLIGOSACCHARIDES TRANSPORT SYSTEM PERMEASE PROTEIN ARAQ"/>
    <property type="match status" value="1"/>
</dbReference>
<feature type="transmembrane region" description="Helical" evidence="7">
    <location>
        <begin position="104"/>
        <end position="125"/>
    </location>
</feature>
<protein>
    <submittedName>
        <fullName evidence="9">Carbohydrate ABC transporter permease</fullName>
    </submittedName>
</protein>
<dbReference type="PANTHER" id="PTHR43744">
    <property type="entry name" value="ABC TRANSPORTER PERMEASE PROTEIN MG189-RELATED-RELATED"/>
    <property type="match status" value="1"/>
</dbReference>
<dbReference type="OrthoDB" id="9771544at2"/>
<evidence type="ECO:0000256" key="6">
    <source>
        <dbReference type="ARBA" id="ARBA00023136"/>
    </source>
</evidence>
<keyword evidence="2 7" id="KW-0813">Transport</keyword>
<dbReference type="GO" id="GO:0005886">
    <property type="term" value="C:plasma membrane"/>
    <property type="evidence" value="ECO:0007669"/>
    <property type="project" value="UniProtKB-SubCell"/>
</dbReference>
<keyword evidence="6 7" id="KW-0472">Membrane</keyword>
<comment type="subcellular location">
    <subcellularLocation>
        <location evidence="1 7">Cell membrane</location>
        <topology evidence="1 7">Multi-pass membrane protein</topology>
    </subcellularLocation>
</comment>
<evidence type="ECO:0000313" key="9">
    <source>
        <dbReference type="EMBL" id="TJY43567.1"/>
    </source>
</evidence>
<organism evidence="9 10">
    <name type="scientific">Cohnella pontilimi</name>
    <dbReference type="NCBI Taxonomy" id="2564100"/>
    <lineage>
        <taxon>Bacteria</taxon>
        <taxon>Bacillati</taxon>
        <taxon>Bacillota</taxon>
        <taxon>Bacilli</taxon>
        <taxon>Bacillales</taxon>
        <taxon>Paenibacillaceae</taxon>
        <taxon>Cohnella</taxon>
    </lineage>
</organism>
<feature type="transmembrane region" description="Helical" evidence="7">
    <location>
        <begin position="69"/>
        <end position="92"/>
    </location>
</feature>
<dbReference type="SUPFAM" id="SSF161098">
    <property type="entry name" value="MetI-like"/>
    <property type="match status" value="1"/>
</dbReference>
<dbReference type="Gene3D" id="1.10.3720.10">
    <property type="entry name" value="MetI-like"/>
    <property type="match status" value="1"/>
</dbReference>
<comment type="caution">
    <text evidence="9">The sequence shown here is derived from an EMBL/GenBank/DDBJ whole genome shotgun (WGS) entry which is preliminary data.</text>
</comment>
<feature type="transmembrane region" description="Helical" evidence="7">
    <location>
        <begin position="137"/>
        <end position="154"/>
    </location>
</feature>
<keyword evidence="10" id="KW-1185">Reference proteome</keyword>
<accession>A0A4U0FFC4</accession>
<evidence type="ECO:0000256" key="4">
    <source>
        <dbReference type="ARBA" id="ARBA00022692"/>
    </source>
</evidence>
<dbReference type="EMBL" id="SUPK01000002">
    <property type="protein sequence ID" value="TJY43567.1"/>
    <property type="molecule type" value="Genomic_DNA"/>
</dbReference>
<dbReference type="Pfam" id="PF00528">
    <property type="entry name" value="BPD_transp_1"/>
    <property type="match status" value="1"/>
</dbReference>
<gene>
    <name evidence="9" type="ORF">E5161_06755</name>
</gene>
<dbReference type="Proteomes" id="UP000309673">
    <property type="component" value="Unassembled WGS sequence"/>
</dbReference>
<comment type="similarity">
    <text evidence="7">Belongs to the binding-protein-dependent transport system permease family.</text>
</comment>
<evidence type="ECO:0000256" key="3">
    <source>
        <dbReference type="ARBA" id="ARBA00022475"/>
    </source>
</evidence>
<dbReference type="PROSITE" id="PS50928">
    <property type="entry name" value="ABC_TM1"/>
    <property type="match status" value="1"/>
</dbReference>
<evidence type="ECO:0000256" key="2">
    <source>
        <dbReference type="ARBA" id="ARBA00022448"/>
    </source>
</evidence>
<evidence type="ECO:0000256" key="1">
    <source>
        <dbReference type="ARBA" id="ARBA00004651"/>
    </source>
</evidence>
<name>A0A4U0FFC4_9BACL</name>
<feature type="transmembrane region" description="Helical" evidence="7">
    <location>
        <begin position="12"/>
        <end position="30"/>
    </location>
</feature>
<evidence type="ECO:0000313" key="10">
    <source>
        <dbReference type="Proteomes" id="UP000309673"/>
    </source>
</evidence>